<evidence type="ECO:0000313" key="1">
    <source>
        <dbReference type="EMBL" id="GAJ21543.1"/>
    </source>
</evidence>
<protein>
    <submittedName>
        <fullName evidence="1">Uncharacterized protein</fullName>
    </submittedName>
</protein>
<sequence>RPEFALYGSASKAGEIKANRDLMEKAYKMGEQLVTEA</sequence>
<feature type="non-terminal residue" evidence="1">
    <location>
        <position position="1"/>
    </location>
</feature>
<organism evidence="1">
    <name type="scientific">marine sediment metagenome</name>
    <dbReference type="NCBI Taxonomy" id="412755"/>
    <lineage>
        <taxon>unclassified sequences</taxon>
        <taxon>metagenomes</taxon>
        <taxon>ecological metagenomes</taxon>
    </lineage>
</organism>
<gene>
    <name evidence="1" type="ORF">S12H4_60250</name>
</gene>
<name>X1UVN2_9ZZZZ</name>
<comment type="caution">
    <text evidence="1">The sequence shown here is derived from an EMBL/GenBank/DDBJ whole genome shotgun (WGS) entry which is preliminary data.</text>
</comment>
<reference evidence="1" key="1">
    <citation type="journal article" date="2014" name="Front. Microbiol.">
        <title>High frequency of phylogenetically diverse reductive dehalogenase-homologous genes in deep subseafloor sedimentary metagenomes.</title>
        <authorList>
            <person name="Kawai M."/>
            <person name="Futagami T."/>
            <person name="Toyoda A."/>
            <person name="Takaki Y."/>
            <person name="Nishi S."/>
            <person name="Hori S."/>
            <person name="Arai W."/>
            <person name="Tsubouchi T."/>
            <person name="Morono Y."/>
            <person name="Uchiyama I."/>
            <person name="Ito T."/>
            <person name="Fujiyama A."/>
            <person name="Inagaki F."/>
            <person name="Takami H."/>
        </authorList>
    </citation>
    <scope>NUCLEOTIDE SEQUENCE</scope>
    <source>
        <strain evidence="1">Expedition CK06-06</strain>
    </source>
</reference>
<dbReference type="AlphaFoldDB" id="X1UVN2"/>
<proteinExistence type="predicted"/>
<accession>X1UVN2</accession>
<dbReference type="EMBL" id="BARW01039607">
    <property type="protein sequence ID" value="GAJ21543.1"/>
    <property type="molecule type" value="Genomic_DNA"/>
</dbReference>